<organism evidence="6 7">
    <name type="scientific">Salinisphaera shabanensis E1L3A</name>
    <dbReference type="NCBI Taxonomy" id="1033802"/>
    <lineage>
        <taxon>Bacteria</taxon>
        <taxon>Pseudomonadati</taxon>
        <taxon>Pseudomonadota</taxon>
        <taxon>Gammaproteobacteria</taxon>
        <taxon>Salinisphaerales</taxon>
        <taxon>Salinisphaeraceae</taxon>
        <taxon>Salinisphaera</taxon>
    </lineage>
</organism>
<dbReference type="Proteomes" id="UP000006242">
    <property type="component" value="Unassembled WGS sequence"/>
</dbReference>
<dbReference type="STRING" id="1033802.SSPSH_001374"/>
<reference evidence="6 7" key="1">
    <citation type="journal article" date="2011" name="J. Bacteriol.">
        <title>Genome sequence of Salinisphaera shabanensis, a gammaproteobacterium from the harsh, variable environment of the brine-seawater interface of the Shaban Deep in the Red Sea.</title>
        <authorList>
            <person name="Antunes A."/>
            <person name="Alam I."/>
            <person name="Bajic V.B."/>
            <person name="Stingl U."/>
        </authorList>
    </citation>
    <scope>NUCLEOTIDE SEQUENCE [LARGE SCALE GENOMIC DNA]</scope>
    <source>
        <strain evidence="6 7">E1L3A</strain>
    </source>
</reference>
<dbReference type="InterPro" id="IPR032466">
    <property type="entry name" value="Metal_Hydrolase"/>
</dbReference>
<dbReference type="GO" id="GO:0046872">
    <property type="term" value="F:metal ion binding"/>
    <property type="evidence" value="ECO:0007669"/>
    <property type="project" value="UniProtKB-KW"/>
</dbReference>
<dbReference type="PANTHER" id="PTHR43794:SF11">
    <property type="entry name" value="AMIDOHYDROLASE-RELATED DOMAIN-CONTAINING PROTEIN"/>
    <property type="match status" value="1"/>
</dbReference>
<dbReference type="EMBL" id="AFNV02000008">
    <property type="protein sequence ID" value="ERJ19605.1"/>
    <property type="molecule type" value="Genomic_DNA"/>
</dbReference>
<comment type="similarity">
    <text evidence="1">Belongs to the metallo-dependent hydrolases superfamily. ATZ/TRZ family.</text>
</comment>
<evidence type="ECO:0000256" key="1">
    <source>
        <dbReference type="ARBA" id="ARBA00006745"/>
    </source>
</evidence>
<name>U2EP69_9GAMM</name>
<keyword evidence="2" id="KW-0479">Metal-binding</keyword>
<dbReference type="SUPFAM" id="SSF51338">
    <property type="entry name" value="Composite domain of metallo-dependent hydrolases"/>
    <property type="match status" value="2"/>
</dbReference>
<evidence type="ECO:0000256" key="2">
    <source>
        <dbReference type="ARBA" id="ARBA00022723"/>
    </source>
</evidence>
<dbReference type="InterPro" id="IPR050287">
    <property type="entry name" value="MTA/SAH_deaminase"/>
</dbReference>
<dbReference type="eggNOG" id="COG0402">
    <property type="taxonomic scope" value="Bacteria"/>
</dbReference>
<keyword evidence="3 6" id="KW-0378">Hydrolase</keyword>
<dbReference type="GO" id="GO:0016814">
    <property type="term" value="F:hydrolase activity, acting on carbon-nitrogen (but not peptide) bonds, in cyclic amidines"/>
    <property type="evidence" value="ECO:0007669"/>
    <property type="project" value="UniProtKB-ARBA"/>
</dbReference>
<dbReference type="GO" id="GO:0019239">
    <property type="term" value="F:deaminase activity"/>
    <property type="evidence" value="ECO:0007669"/>
    <property type="project" value="UniProtKB-ARBA"/>
</dbReference>
<feature type="domain" description="Amidohydrolase-related" evidence="5">
    <location>
        <begin position="51"/>
        <end position="419"/>
    </location>
</feature>
<dbReference type="NCBIfam" id="NF006055">
    <property type="entry name" value="PRK08203.1"/>
    <property type="match status" value="1"/>
</dbReference>
<dbReference type="RefSeq" id="WP_006912870.1">
    <property type="nucleotide sequence ID" value="NZ_AFNV02000008.1"/>
</dbReference>
<dbReference type="PANTHER" id="PTHR43794">
    <property type="entry name" value="AMINOHYDROLASE SSNA-RELATED"/>
    <property type="match status" value="1"/>
</dbReference>
<sequence length="449" mass="48673">MSIWIKNPLSILAENAGGGIVVDGARIVELVPSGQTPQAHVDSVYDAGEHVVIPGMINTHHHFFQTLTRAFPPALNKELYPWLGSLFPFWKHLTPEMMRLAVRVAMAELLLSGCTTVMDHHYLYPKGLDDKAVDIEAEEARALGLRAVLTRGSMDQAGRPGDVQPESVVQPTEHILLESERILNTYHETGDGAMLQIALAPCTLLSCTQELMRESARLARRHGALLHTHMAETTGEVDYCVEHYGCRSADYMEDVEWLANDVWLGHGIHFDDHEIAKLGKAGVGIAHCPSSNMILASGTCRATDLERAGCSIGLGVDGSASNDCSNLMQEVRQAFFLQRLATDAQTVTHADALRWATLGSAKCLGRANDLGSIEVGKQADLALFKLDELRFSGHGDPLAAIVLCGAHRADRVMVAGRWVVEDGAIPGMDIGHLIHDHTAAAKVLQTAIA</sequence>
<comment type="caution">
    <text evidence="6">The sequence shown here is derived from an EMBL/GenBank/DDBJ whole genome shotgun (WGS) entry which is preliminary data.</text>
</comment>
<protein>
    <submittedName>
        <fullName evidence="6">Hydroxyatrazine ethylaminohydrolase protein</fullName>
        <ecNumber evidence="6">3.5.99.3</ecNumber>
    </submittedName>
</protein>
<dbReference type="AlphaFoldDB" id="U2EP69"/>
<evidence type="ECO:0000256" key="4">
    <source>
        <dbReference type="ARBA" id="ARBA00022833"/>
    </source>
</evidence>
<dbReference type="InterPro" id="IPR011059">
    <property type="entry name" value="Metal-dep_hydrolase_composite"/>
</dbReference>
<dbReference type="InterPro" id="IPR006680">
    <property type="entry name" value="Amidohydro-rel"/>
</dbReference>
<evidence type="ECO:0000313" key="6">
    <source>
        <dbReference type="EMBL" id="ERJ19605.1"/>
    </source>
</evidence>
<dbReference type="EC" id="3.5.99.3" evidence="6"/>
<dbReference type="Gene3D" id="2.30.40.10">
    <property type="entry name" value="Urease, subunit C, domain 1"/>
    <property type="match status" value="1"/>
</dbReference>
<dbReference type="OrthoDB" id="9787621at2"/>
<dbReference type="FunFam" id="3.20.20.140:FF:000014">
    <property type="entry name" value="5-methylthioadenosine/S-adenosylhomocysteine deaminase"/>
    <property type="match status" value="1"/>
</dbReference>
<dbReference type="SUPFAM" id="SSF51556">
    <property type="entry name" value="Metallo-dependent hydrolases"/>
    <property type="match status" value="1"/>
</dbReference>
<evidence type="ECO:0000313" key="7">
    <source>
        <dbReference type="Proteomes" id="UP000006242"/>
    </source>
</evidence>
<proteinExistence type="inferred from homology"/>
<gene>
    <name evidence="6" type="ORF">SSPSH_001374</name>
</gene>
<keyword evidence="7" id="KW-1185">Reference proteome</keyword>
<accession>U2EP69</accession>
<evidence type="ECO:0000256" key="3">
    <source>
        <dbReference type="ARBA" id="ARBA00022801"/>
    </source>
</evidence>
<reference evidence="6 7" key="2">
    <citation type="journal article" date="2013" name="PLoS ONE">
        <title>INDIGO - INtegrated Data Warehouse of MIcrobial GenOmes with Examples from the Red Sea Extremophiles.</title>
        <authorList>
            <person name="Alam I."/>
            <person name="Antunes A."/>
            <person name="Kamau A.A."/>
            <person name="Ba Alawi W."/>
            <person name="Kalkatawi M."/>
            <person name="Stingl U."/>
            <person name="Bajic V.B."/>
        </authorList>
    </citation>
    <scope>NUCLEOTIDE SEQUENCE [LARGE SCALE GENOMIC DNA]</scope>
    <source>
        <strain evidence="6 7">E1L3A</strain>
    </source>
</reference>
<keyword evidence="4" id="KW-0862">Zinc</keyword>
<evidence type="ECO:0000259" key="5">
    <source>
        <dbReference type="Pfam" id="PF01979"/>
    </source>
</evidence>
<dbReference type="CDD" id="cd01298">
    <property type="entry name" value="ATZ_TRZ_like"/>
    <property type="match status" value="1"/>
</dbReference>
<dbReference type="Pfam" id="PF01979">
    <property type="entry name" value="Amidohydro_1"/>
    <property type="match status" value="1"/>
</dbReference>
<dbReference type="Gene3D" id="3.20.20.140">
    <property type="entry name" value="Metal-dependent hydrolases"/>
    <property type="match status" value="1"/>
</dbReference>